<dbReference type="PANTHER" id="PTHR11958:SF19">
    <property type="entry name" value="NEUTRAL AMINO ACID TRANSPORTER B(0)"/>
    <property type="match status" value="1"/>
</dbReference>
<organism evidence="33 34">
    <name type="scientific">Eptatretus burgeri</name>
    <name type="common">Inshore hagfish</name>
    <dbReference type="NCBI Taxonomy" id="7764"/>
    <lineage>
        <taxon>Eukaryota</taxon>
        <taxon>Metazoa</taxon>
        <taxon>Chordata</taxon>
        <taxon>Craniata</taxon>
        <taxon>Vertebrata</taxon>
        <taxon>Cyclostomata</taxon>
        <taxon>Myxini</taxon>
        <taxon>Myxiniformes</taxon>
        <taxon>Myxinidae</taxon>
        <taxon>Eptatretinae</taxon>
        <taxon>Eptatretus</taxon>
    </lineage>
</organism>
<comment type="catalytic activity">
    <reaction evidence="22">
        <text>L-glutamine(in) + L-methionine(out) + Na(+)(out) = L-glutamine(out) + L-methionine(in) + Na(+)(in)</text>
        <dbReference type="Rhea" id="RHEA:70875"/>
        <dbReference type="ChEBI" id="CHEBI:29101"/>
        <dbReference type="ChEBI" id="CHEBI:57844"/>
        <dbReference type="ChEBI" id="CHEBI:58359"/>
    </reaction>
</comment>
<keyword evidence="9 31" id="KW-0769">Symport</keyword>
<evidence type="ECO:0000256" key="23">
    <source>
        <dbReference type="ARBA" id="ARBA00036702"/>
    </source>
</evidence>
<dbReference type="PROSITE" id="PS00714">
    <property type="entry name" value="NA_DICARBOXYL_SYMP_2"/>
    <property type="match status" value="1"/>
</dbReference>
<keyword evidence="15" id="KW-0325">Glycoprotein</keyword>
<evidence type="ECO:0000256" key="26">
    <source>
        <dbReference type="ARBA" id="ARBA00047397"/>
    </source>
</evidence>
<evidence type="ECO:0000256" key="17">
    <source>
        <dbReference type="ARBA" id="ARBA00035073"/>
    </source>
</evidence>
<evidence type="ECO:0000256" key="12">
    <source>
        <dbReference type="ARBA" id="ARBA00022990"/>
    </source>
</evidence>
<evidence type="ECO:0000256" key="30">
    <source>
        <dbReference type="ARBA" id="ARBA00048644"/>
    </source>
</evidence>
<dbReference type="InterPro" id="IPR050746">
    <property type="entry name" value="DAACS"/>
</dbReference>
<keyword evidence="14 31" id="KW-0472">Membrane</keyword>
<comment type="catalytic activity">
    <reaction evidence="26">
        <text>L-threonine(out) + L-glutamine(in) + Na(+)(out) = L-threonine(in) + L-glutamine(out) + Na(+)(in)</text>
        <dbReference type="Rhea" id="RHEA:70879"/>
        <dbReference type="ChEBI" id="CHEBI:29101"/>
        <dbReference type="ChEBI" id="CHEBI:57926"/>
        <dbReference type="ChEBI" id="CHEBI:58359"/>
    </reaction>
</comment>
<feature type="region of interest" description="Disordered" evidence="32">
    <location>
        <begin position="1"/>
        <end position="21"/>
    </location>
</feature>
<feature type="transmembrane region" description="Helical" evidence="31">
    <location>
        <begin position="120"/>
        <end position="143"/>
    </location>
</feature>
<evidence type="ECO:0000256" key="32">
    <source>
        <dbReference type="SAM" id="MobiDB-lite"/>
    </source>
</evidence>
<evidence type="ECO:0000256" key="15">
    <source>
        <dbReference type="ARBA" id="ARBA00023180"/>
    </source>
</evidence>
<evidence type="ECO:0000256" key="8">
    <source>
        <dbReference type="ARBA" id="ARBA00022723"/>
    </source>
</evidence>
<dbReference type="InterPro" id="IPR001991">
    <property type="entry name" value="Na-dicarboxylate_symporter"/>
</dbReference>
<feature type="transmembrane region" description="Helical" evidence="31">
    <location>
        <begin position="414"/>
        <end position="439"/>
    </location>
</feature>
<evidence type="ECO:0000256" key="5">
    <source>
        <dbReference type="ARBA" id="ARBA00022475"/>
    </source>
</evidence>
<comment type="catalytic activity">
    <reaction evidence="16">
        <text>iodide(out) = iodide(in)</text>
        <dbReference type="Rhea" id="RHEA:66324"/>
        <dbReference type="ChEBI" id="CHEBI:16382"/>
    </reaction>
</comment>
<comment type="catalytic activity">
    <reaction evidence="18">
        <text>D-serine(in) + L-alanine(out) + Na(+)(out) = D-serine(out) + L-alanine(in) + Na(+)(in)</text>
        <dbReference type="Rhea" id="RHEA:75311"/>
        <dbReference type="ChEBI" id="CHEBI:29101"/>
        <dbReference type="ChEBI" id="CHEBI:35247"/>
        <dbReference type="ChEBI" id="CHEBI:57972"/>
    </reaction>
</comment>
<dbReference type="InterPro" id="IPR036458">
    <property type="entry name" value="Na:dicarbo_symporter_sf"/>
</dbReference>
<feature type="transmembrane region" description="Helical" evidence="31">
    <location>
        <begin position="265"/>
        <end position="282"/>
    </location>
</feature>
<dbReference type="GO" id="GO:0140009">
    <property type="term" value="P:L-aspartate import across plasma membrane"/>
    <property type="evidence" value="ECO:0007669"/>
    <property type="project" value="TreeGrafter"/>
</dbReference>
<dbReference type="GO" id="GO:0015293">
    <property type="term" value="F:symporter activity"/>
    <property type="evidence" value="ECO:0007669"/>
    <property type="project" value="UniProtKB-UniRule"/>
</dbReference>
<dbReference type="GO" id="GO:0015183">
    <property type="term" value="F:L-aspartate transmembrane transporter activity"/>
    <property type="evidence" value="ECO:0007669"/>
    <property type="project" value="TreeGrafter"/>
</dbReference>
<evidence type="ECO:0000256" key="11">
    <source>
        <dbReference type="ARBA" id="ARBA00022989"/>
    </source>
</evidence>
<evidence type="ECO:0000256" key="28">
    <source>
        <dbReference type="ARBA" id="ARBA00047799"/>
    </source>
</evidence>
<feature type="transmembrane region" description="Helical" evidence="31">
    <location>
        <begin position="46"/>
        <end position="65"/>
    </location>
</feature>
<evidence type="ECO:0000256" key="3">
    <source>
        <dbReference type="ARBA" id="ARBA00022448"/>
    </source>
</evidence>
<dbReference type="GO" id="GO:0042470">
    <property type="term" value="C:melanosome"/>
    <property type="evidence" value="ECO:0007669"/>
    <property type="project" value="UniProtKB-SubCell"/>
</dbReference>
<evidence type="ECO:0000256" key="7">
    <source>
        <dbReference type="ARBA" id="ARBA00022692"/>
    </source>
</evidence>
<protein>
    <recommendedName>
        <fullName evidence="31">Amino acid transporter</fullName>
    </recommendedName>
</protein>
<dbReference type="GO" id="GO:0015175">
    <property type="term" value="F:neutral L-amino acid transmembrane transporter activity"/>
    <property type="evidence" value="ECO:0007669"/>
    <property type="project" value="TreeGrafter"/>
</dbReference>
<reference evidence="33" key="2">
    <citation type="submission" date="2025-09" db="UniProtKB">
        <authorList>
            <consortium name="Ensembl"/>
        </authorList>
    </citation>
    <scope>IDENTIFICATION</scope>
</reference>
<keyword evidence="8" id="KW-0479">Metal-binding</keyword>
<keyword evidence="11 31" id="KW-1133">Transmembrane helix</keyword>
<comment type="catalytic activity">
    <reaction evidence="20">
        <text>L-asparagine(out) + L-glutamine(in) + Na(+)(out) = L-asparagine(in) + L-glutamine(out) + Na(+)(in)</text>
        <dbReference type="Rhea" id="RHEA:70891"/>
        <dbReference type="ChEBI" id="CHEBI:29101"/>
        <dbReference type="ChEBI" id="CHEBI:58048"/>
        <dbReference type="ChEBI" id="CHEBI:58359"/>
    </reaction>
</comment>
<dbReference type="PRINTS" id="PR00173">
    <property type="entry name" value="EDTRNSPORT"/>
</dbReference>
<comment type="catalytic activity">
    <reaction evidence="25">
        <text>L-asparagine(in) + L-glutamine(out) + Na(+)(out) = L-asparagine(out) + L-glutamine(in) + Na(+)(in)</text>
        <dbReference type="Rhea" id="RHEA:70859"/>
        <dbReference type="ChEBI" id="CHEBI:29101"/>
        <dbReference type="ChEBI" id="CHEBI:58048"/>
        <dbReference type="ChEBI" id="CHEBI:58359"/>
    </reaction>
</comment>
<evidence type="ECO:0000256" key="27">
    <source>
        <dbReference type="ARBA" id="ARBA00047711"/>
    </source>
</evidence>
<evidence type="ECO:0000256" key="1">
    <source>
        <dbReference type="ARBA" id="ARBA00004223"/>
    </source>
</evidence>
<comment type="subcellular location">
    <subcellularLocation>
        <location evidence="2">Cell membrane</location>
        <topology evidence="2">Multi-pass membrane protein</topology>
    </subcellularLocation>
    <subcellularLocation>
        <location evidence="1">Melanosome</location>
    </subcellularLocation>
    <subcellularLocation>
        <location evidence="31">Membrane</location>
        <topology evidence="31">Multi-pass membrane protein</topology>
    </subcellularLocation>
</comment>
<evidence type="ECO:0000256" key="29">
    <source>
        <dbReference type="ARBA" id="ARBA00048392"/>
    </source>
</evidence>
<comment type="catalytic activity">
    <reaction evidence="23">
        <text>D-serine(in) + L-glutamine(out) + Na(+)(out) = D-serine(out) + L-glutamine(in) + Na(+)(in)</text>
        <dbReference type="Rhea" id="RHEA:75307"/>
        <dbReference type="ChEBI" id="CHEBI:29101"/>
        <dbReference type="ChEBI" id="CHEBI:35247"/>
        <dbReference type="ChEBI" id="CHEBI:58359"/>
    </reaction>
</comment>
<evidence type="ECO:0000256" key="13">
    <source>
        <dbReference type="ARBA" id="ARBA00023053"/>
    </source>
</evidence>
<comment type="similarity">
    <text evidence="31">Belongs to the dicarboxylate/amino acid:cation symporter (DAACS) (TC 2.A.23) family.</text>
</comment>
<evidence type="ECO:0000256" key="20">
    <source>
        <dbReference type="ARBA" id="ARBA00035952"/>
    </source>
</evidence>
<comment type="catalytic activity">
    <reaction evidence="24">
        <text>thiocyanate(in) = thiocyanate(out)</text>
        <dbReference type="Rhea" id="RHEA:75347"/>
        <dbReference type="ChEBI" id="CHEBI:18022"/>
    </reaction>
</comment>
<name>A0A8C4QH08_EPTBU</name>
<accession>A0A8C4QH08</accession>
<dbReference type="Pfam" id="PF00375">
    <property type="entry name" value="SDF"/>
    <property type="match status" value="1"/>
</dbReference>
<keyword evidence="34" id="KW-1185">Reference proteome</keyword>
<evidence type="ECO:0000256" key="22">
    <source>
        <dbReference type="ARBA" id="ARBA00036485"/>
    </source>
</evidence>
<reference evidence="33" key="1">
    <citation type="submission" date="2025-08" db="UniProtKB">
        <authorList>
            <consortium name="Ensembl"/>
        </authorList>
    </citation>
    <scope>IDENTIFICATION</scope>
</reference>
<keyword evidence="4" id="KW-0050">Antiport</keyword>
<dbReference type="AlphaFoldDB" id="A0A8C4QH08"/>
<proteinExistence type="inferred from homology"/>
<dbReference type="Ensembl" id="ENSEBUT00000015432.1">
    <property type="protein sequence ID" value="ENSEBUP00000014856.1"/>
    <property type="gene ID" value="ENSEBUG00000009373.1"/>
</dbReference>
<feature type="transmembrane region" description="Helical" evidence="31">
    <location>
        <begin position="303"/>
        <end position="327"/>
    </location>
</feature>
<keyword evidence="12" id="KW-0007">Acetylation</keyword>
<evidence type="ECO:0000256" key="4">
    <source>
        <dbReference type="ARBA" id="ARBA00022449"/>
    </source>
</evidence>
<evidence type="ECO:0000256" key="18">
    <source>
        <dbReference type="ARBA" id="ARBA00035832"/>
    </source>
</evidence>
<evidence type="ECO:0000313" key="33">
    <source>
        <dbReference type="Ensembl" id="ENSEBUP00000014856.1"/>
    </source>
</evidence>
<comment type="catalytic activity">
    <reaction evidence="28">
        <text>L-valine(out) + L-glutamine(in) + Na(+)(out) = L-valine(in) + L-glutamine(out) + Na(+)(in)</text>
        <dbReference type="Rhea" id="RHEA:70871"/>
        <dbReference type="ChEBI" id="CHEBI:29101"/>
        <dbReference type="ChEBI" id="CHEBI:57762"/>
        <dbReference type="ChEBI" id="CHEBI:58359"/>
    </reaction>
</comment>
<evidence type="ECO:0000313" key="34">
    <source>
        <dbReference type="Proteomes" id="UP000694388"/>
    </source>
</evidence>
<keyword evidence="3 31" id="KW-0813">Transport</keyword>
<feature type="transmembrane region" description="Helical" evidence="31">
    <location>
        <begin position="451"/>
        <end position="480"/>
    </location>
</feature>
<evidence type="ECO:0000256" key="14">
    <source>
        <dbReference type="ARBA" id="ARBA00023136"/>
    </source>
</evidence>
<evidence type="ECO:0000256" key="19">
    <source>
        <dbReference type="ARBA" id="ARBA00035896"/>
    </source>
</evidence>
<feature type="transmembrane region" description="Helical" evidence="31">
    <location>
        <begin position="339"/>
        <end position="366"/>
    </location>
</feature>
<dbReference type="SUPFAM" id="SSF118215">
    <property type="entry name" value="Proton glutamate symport protein"/>
    <property type="match status" value="1"/>
</dbReference>
<feature type="transmembrane region" description="Helical" evidence="31">
    <location>
        <begin position="85"/>
        <end position="108"/>
    </location>
</feature>
<dbReference type="GO" id="GO:0005886">
    <property type="term" value="C:plasma membrane"/>
    <property type="evidence" value="ECO:0007669"/>
    <property type="project" value="UniProtKB-SubCell"/>
</dbReference>
<evidence type="ECO:0000256" key="10">
    <source>
        <dbReference type="ARBA" id="ARBA00022970"/>
    </source>
</evidence>
<keyword evidence="6" id="KW-0597">Phosphoprotein</keyword>
<sequence>MKTSTSNGVAPSPSQGIEDRGQPVSLEVPTTELLRPSWFRRLRRHLLVLLTVSGVIIGVVLGLALRPLNLSPVHKTYFAFPGEMLLRMLKMIIIPLVVCSLVSGAASLDPRSLGRLGSRAILFFLLFTTLVASALGVLLAFLIQPGAGGVPLGGLLAKQRPMKLPEPKEVVDSFLDLIRNFIPSNLVAAAFQSYATLYQMVPLEGNWTLENGTVLNTTYIKVGLMAIVMFQNVGTEMTVSSPLFVNCWWLDVCLPQLPIASDIDSMNILGLVVFAIGFGIALRQLGREGEVLMTFFGAFNEGTMVLVAWIMWYAPVGIMFLVASKVVEMENLVLLVKSLGKYITCCILGQLIHGLLILPLLFLFFTRRNPFKFLLGILTALTTAFGTSSSSATLPTMMKCVEENNGVDKHISRFVLPIGATVNMDGAALFQSVAAVFIAQFNNIQLDAGQVFTILVTSTASSVGAAGIPAGGILTLAIILEAIGVPTHDLSLVLAVDWLVDRCCTVINVEGDAIGAGILHFTGQEKTPTPGASKASGAEELLEVCTETSTNGRSGSEASPLVKHNHVVSIPNQGCPLAQESAL</sequence>
<keyword evidence="7 31" id="KW-0812">Transmembrane</keyword>
<dbReference type="Gene3D" id="1.10.3860.10">
    <property type="entry name" value="Sodium:dicarboxylate symporter"/>
    <property type="match status" value="1"/>
</dbReference>
<dbReference type="PANTHER" id="PTHR11958">
    <property type="entry name" value="SODIUM/DICARBOXYLATE SYMPORTER-RELATED"/>
    <property type="match status" value="1"/>
</dbReference>
<evidence type="ECO:0000256" key="2">
    <source>
        <dbReference type="ARBA" id="ARBA00004651"/>
    </source>
</evidence>
<dbReference type="InterPro" id="IPR018107">
    <property type="entry name" value="Na-dicarboxylate_symporter_CS"/>
</dbReference>
<comment type="catalytic activity">
    <reaction evidence="19">
        <text>L-glutamine(in) + L-serine(out) + Na(+)(out) = L-glutamine(out) + L-serine(in) + Na(+)(in)</text>
        <dbReference type="Rhea" id="RHEA:70887"/>
        <dbReference type="ChEBI" id="CHEBI:29101"/>
        <dbReference type="ChEBI" id="CHEBI:33384"/>
        <dbReference type="ChEBI" id="CHEBI:58359"/>
    </reaction>
</comment>
<feature type="compositionally biased region" description="Polar residues" evidence="32">
    <location>
        <begin position="1"/>
        <end position="15"/>
    </location>
</feature>
<evidence type="ECO:0000256" key="31">
    <source>
        <dbReference type="RuleBase" id="RU361216"/>
    </source>
</evidence>
<evidence type="ECO:0000256" key="21">
    <source>
        <dbReference type="ARBA" id="ARBA00036385"/>
    </source>
</evidence>
<dbReference type="GO" id="GO:0046872">
    <property type="term" value="F:metal ion binding"/>
    <property type="evidence" value="ECO:0007669"/>
    <property type="project" value="UniProtKB-KW"/>
</dbReference>
<feature type="transmembrane region" description="Helical" evidence="31">
    <location>
        <begin position="373"/>
        <end position="394"/>
    </location>
</feature>
<keyword evidence="10" id="KW-0029">Amino-acid transport</keyword>
<comment type="catalytic activity">
    <reaction evidence="17">
        <text>nitrate(in) = nitrate(out)</text>
        <dbReference type="Rhea" id="RHEA:34923"/>
        <dbReference type="ChEBI" id="CHEBI:17632"/>
    </reaction>
</comment>
<dbReference type="GO" id="GO:0015297">
    <property type="term" value="F:antiporter activity"/>
    <property type="evidence" value="ECO:0007669"/>
    <property type="project" value="UniProtKB-KW"/>
</dbReference>
<evidence type="ECO:0000256" key="24">
    <source>
        <dbReference type="ARBA" id="ARBA00036895"/>
    </source>
</evidence>
<dbReference type="PROSITE" id="PS00713">
    <property type="entry name" value="NA_DICARBOXYL_SYMP_1"/>
    <property type="match status" value="1"/>
</dbReference>
<keyword evidence="13" id="KW-0915">Sodium</keyword>
<evidence type="ECO:0000256" key="25">
    <source>
        <dbReference type="ARBA" id="ARBA00036948"/>
    </source>
</evidence>
<evidence type="ECO:0000256" key="16">
    <source>
        <dbReference type="ARBA" id="ARBA00024145"/>
    </source>
</evidence>
<comment type="catalytic activity">
    <reaction evidence="29">
        <text>L-threonine(in) + L-glutamine(out) + Na(+)(out) = L-threonine(out) + L-glutamine(in) + Na(+)(in)</text>
        <dbReference type="Rhea" id="RHEA:70863"/>
        <dbReference type="ChEBI" id="CHEBI:29101"/>
        <dbReference type="ChEBI" id="CHEBI:57926"/>
        <dbReference type="ChEBI" id="CHEBI:58359"/>
    </reaction>
</comment>
<keyword evidence="5" id="KW-1003">Cell membrane</keyword>
<evidence type="ECO:0000256" key="6">
    <source>
        <dbReference type="ARBA" id="ARBA00022553"/>
    </source>
</evidence>
<comment type="catalytic activity">
    <reaction evidence="30">
        <text>L-glutamine(in) + L-alanine(out) + Na(+)(out) = L-glutamine(out) + L-alanine(in) + Na(+)(in)</text>
        <dbReference type="Rhea" id="RHEA:70867"/>
        <dbReference type="ChEBI" id="CHEBI:29101"/>
        <dbReference type="ChEBI" id="CHEBI:57972"/>
        <dbReference type="ChEBI" id="CHEBI:58359"/>
    </reaction>
</comment>
<dbReference type="Proteomes" id="UP000694388">
    <property type="component" value="Unplaced"/>
</dbReference>
<comment type="catalytic activity">
    <reaction evidence="21">
        <text>L-glutamine(out) + L-serine(in) + Na(+)(out) = L-glutamine(in) + L-serine(out) + Na(+)(in)</text>
        <dbReference type="Rhea" id="RHEA:70855"/>
        <dbReference type="ChEBI" id="CHEBI:29101"/>
        <dbReference type="ChEBI" id="CHEBI:33384"/>
        <dbReference type="ChEBI" id="CHEBI:58359"/>
    </reaction>
</comment>
<comment type="catalytic activity">
    <reaction evidence="27">
        <text>L-glutamine(in) + L-glutamate(out) + Na(+)(out) + H(+)(out) = L-glutamine(out) + L-glutamate(in) + Na(+)(in) + H(+)(in)</text>
        <dbReference type="Rhea" id="RHEA:70883"/>
        <dbReference type="ChEBI" id="CHEBI:15378"/>
        <dbReference type="ChEBI" id="CHEBI:29101"/>
        <dbReference type="ChEBI" id="CHEBI:29985"/>
        <dbReference type="ChEBI" id="CHEBI:58359"/>
    </reaction>
</comment>
<dbReference type="GeneTree" id="ENSGT00940000157081"/>
<evidence type="ECO:0000256" key="9">
    <source>
        <dbReference type="ARBA" id="ARBA00022847"/>
    </source>
</evidence>